<keyword evidence="7 8" id="KW-0472">Membrane</keyword>
<feature type="transmembrane region" description="Helical" evidence="8">
    <location>
        <begin position="417"/>
        <end position="436"/>
    </location>
</feature>
<reference evidence="9" key="2">
    <citation type="submission" date="2020-09" db="EMBL/GenBank/DDBJ databases">
        <authorList>
            <person name="Sun Q."/>
            <person name="Kim S."/>
        </authorList>
    </citation>
    <scope>NUCLEOTIDE SEQUENCE</scope>
    <source>
        <strain evidence="9">KCTC 42097</strain>
    </source>
</reference>
<dbReference type="EMBL" id="BMZO01000007">
    <property type="protein sequence ID" value="GHC73626.1"/>
    <property type="molecule type" value="Genomic_DNA"/>
</dbReference>
<proteinExistence type="inferred from homology"/>
<dbReference type="RefSeq" id="WP_189490055.1">
    <property type="nucleotide sequence ID" value="NZ_BMZO01000007.1"/>
</dbReference>
<dbReference type="PANTHER" id="PTHR30472:SF37">
    <property type="entry name" value="FE(3+) DICITRATE TRANSPORT SYSTEM PERMEASE PROTEIN FECD-RELATED"/>
    <property type="match status" value="1"/>
</dbReference>
<evidence type="ECO:0000256" key="1">
    <source>
        <dbReference type="ARBA" id="ARBA00004651"/>
    </source>
</evidence>
<comment type="caution">
    <text evidence="9">The sequence shown here is derived from an EMBL/GenBank/DDBJ whole genome shotgun (WGS) entry which is preliminary data.</text>
</comment>
<protein>
    <submittedName>
        <fullName evidence="9">Fe3+-hydroxamate ABC transporter permease FhuB</fullName>
    </submittedName>
</protein>
<feature type="transmembrane region" description="Helical" evidence="8">
    <location>
        <begin position="442"/>
        <end position="462"/>
    </location>
</feature>
<evidence type="ECO:0000256" key="3">
    <source>
        <dbReference type="ARBA" id="ARBA00022448"/>
    </source>
</evidence>
<dbReference type="GO" id="GO:0005886">
    <property type="term" value="C:plasma membrane"/>
    <property type="evidence" value="ECO:0007669"/>
    <property type="project" value="UniProtKB-SubCell"/>
</dbReference>
<gene>
    <name evidence="9" type="primary">fhuB</name>
    <name evidence="9" type="ORF">GCM10010136_21880</name>
</gene>
<feature type="transmembrane region" description="Helical" evidence="8">
    <location>
        <begin position="85"/>
        <end position="103"/>
    </location>
</feature>
<evidence type="ECO:0000256" key="2">
    <source>
        <dbReference type="ARBA" id="ARBA00007935"/>
    </source>
</evidence>
<dbReference type="Pfam" id="PF01032">
    <property type="entry name" value="FecCD"/>
    <property type="match status" value="2"/>
</dbReference>
<sequence length="654" mass="68135">MSADIRTGGENPVRLILFGVGTLALVFFGHVLWRDWPGDGDLLRLIVFYHSTLPRGAVALLAGAALGLASALMQRVLRNPIADPSTVGVASGAQLAMTAATIYAPTWMEYAREPVAFAGGAIALGLVLALSWRRSLDPVTVVISGMLISLVAASISSTIVLANGEYMMSLFIWGSGAMEQQSWTPANNLAIRLVLAAIAVALLYRPLLLLALDDANARALGLGVTATRFCALGVAVFLAASVSSEVGLIGFVGLAAPNMARLAGARTLRQVLVISPLIAAAILFLADGVVQSVSFGGTQLLPTGAATALLGGPFLLWLLPRLKTQLQPSGQLNVVSRTGHPRGMIAALTLAIITFAVAAILIGRSGTGWHIAQGEMFDLLFEWRWPRVLAGAVAGGMLAAAGFSMQRITGNAMASPEVLGVASGAGVGLATLLIFSQDIGRSAQFSGAFVGALAAMAIVLFLSARYRFGSERLLLSGIAVGALCGSIITIVIARGGPESMLLLAWLSGSTQNVTPWEAVLVTGLAATFITPLFFLLRWLAILPLGAPVAKAIGLKHSLATGVLIAFAACMTAAATLFVGPLSFVGLMAPHLARLAGFVRPAQQLVASILAGALLMIFSDWMARNLTFPYQLPMGLMTSLIGAPYLLWALNRRAR</sequence>
<dbReference type="InterPro" id="IPR000522">
    <property type="entry name" value="ABC_transptr_permease_BtuC"/>
</dbReference>
<keyword evidence="3" id="KW-0813">Transport</keyword>
<name>A0A8J3DSX4_9HYPH</name>
<comment type="similarity">
    <text evidence="2">Belongs to the binding-protein-dependent transport system permease family. FecCD subfamily.</text>
</comment>
<organism evidence="9 10">
    <name type="scientific">Limoniibacter endophyticus</name>
    <dbReference type="NCBI Taxonomy" id="1565040"/>
    <lineage>
        <taxon>Bacteria</taxon>
        <taxon>Pseudomonadati</taxon>
        <taxon>Pseudomonadota</taxon>
        <taxon>Alphaproteobacteria</taxon>
        <taxon>Hyphomicrobiales</taxon>
        <taxon>Bartonellaceae</taxon>
        <taxon>Limoniibacter</taxon>
    </lineage>
</organism>
<feature type="transmembrane region" description="Helical" evidence="8">
    <location>
        <begin position="246"/>
        <end position="264"/>
    </location>
</feature>
<feature type="transmembrane region" description="Helical" evidence="8">
    <location>
        <begin position="219"/>
        <end position="240"/>
    </location>
</feature>
<dbReference type="PANTHER" id="PTHR30472">
    <property type="entry name" value="FERRIC ENTEROBACTIN TRANSPORT SYSTEM PERMEASE PROTEIN"/>
    <property type="match status" value="1"/>
</dbReference>
<evidence type="ECO:0000313" key="10">
    <source>
        <dbReference type="Proteomes" id="UP000641137"/>
    </source>
</evidence>
<feature type="transmembrane region" description="Helical" evidence="8">
    <location>
        <begin position="271"/>
        <end position="294"/>
    </location>
</feature>
<feature type="transmembrane region" description="Helical" evidence="8">
    <location>
        <begin position="561"/>
        <end position="584"/>
    </location>
</feature>
<feature type="transmembrane region" description="Helical" evidence="8">
    <location>
        <begin position="53"/>
        <end position="73"/>
    </location>
</feature>
<evidence type="ECO:0000256" key="6">
    <source>
        <dbReference type="ARBA" id="ARBA00022989"/>
    </source>
</evidence>
<keyword evidence="4" id="KW-1003">Cell membrane</keyword>
<dbReference type="InterPro" id="IPR037294">
    <property type="entry name" value="ABC_BtuC-like"/>
</dbReference>
<feature type="transmembrane region" description="Helical" evidence="8">
    <location>
        <begin position="115"/>
        <end position="132"/>
    </location>
</feature>
<keyword evidence="10" id="KW-1185">Reference proteome</keyword>
<dbReference type="Gene3D" id="1.10.3470.10">
    <property type="entry name" value="ABC transporter involved in vitamin B12 uptake, BtuC"/>
    <property type="match status" value="2"/>
</dbReference>
<accession>A0A8J3DSX4</accession>
<dbReference type="CDD" id="cd06550">
    <property type="entry name" value="TM_ABC_iron-siderophores_like"/>
    <property type="match status" value="2"/>
</dbReference>
<evidence type="ECO:0000256" key="5">
    <source>
        <dbReference type="ARBA" id="ARBA00022692"/>
    </source>
</evidence>
<dbReference type="SUPFAM" id="SSF81345">
    <property type="entry name" value="ABC transporter involved in vitamin B12 uptake, BtuC"/>
    <property type="match status" value="2"/>
</dbReference>
<dbReference type="NCBIfam" id="NF007866">
    <property type="entry name" value="PRK10577.1-2"/>
    <property type="match status" value="1"/>
</dbReference>
<evidence type="ECO:0000256" key="7">
    <source>
        <dbReference type="ARBA" id="ARBA00023136"/>
    </source>
</evidence>
<feature type="transmembrane region" description="Helical" evidence="8">
    <location>
        <begin position="12"/>
        <end position="33"/>
    </location>
</feature>
<feature type="transmembrane region" description="Helical" evidence="8">
    <location>
        <begin position="629"/>
        <end position="649"/>
    </location>
</feature>
<dbReference type="AlphaFoldDB" id="A0A8J3DSX4"/>
<evidence type="ECO:0000313" key="9">
    <source>
        <dbReference type="EMBL" id="GHC73626.1"/>
    </source>
</evidence>
<keyword evidence="5 8" id="KW-0812">Transmembrane</keyword>
<comment type="subcellular location">
    <subcellularLocation>
        <location evidence="1">Cell membrane</location>
        <topology evidence="1">Multi-pass membrane protein</topology>
    </subcellularLocation>
</comment>
<dbReference type="GO" id="GO:0033214">
    <property type="term" value="P:siderophore-iron import into cell"/>
    <property type="evidence" value="ECO:0007669"/>
    <property type="project" value="TreeGrafter"/>
</dbReference>
<dbReference type="Proteomes" id="UP000641137">
    <property type="component" value="Unassembled WGS sequence"/>
</dbReference>
<feature type="transmembrane region" description="Helical" evidence="8">
    <location>
        <begin position="516"/>
        <end position="540"/>
    </location>
</feature>
<feature type="transmembrane region" description="Helical" evidence="8">
    <location>
        <begin position="189"/>
        <end position="212"/>
    </location>
</feature>
<evidence type="ECO:0000256" key="8">
    <source>
        <dbReference type="SAM" id="Phobius"/>
    </source>
</evidence>
<reference evidence="9" key="1">
    <citation type="journal article" date="2014" name="Int. J. Syst. Evol. Microbiol.">
        <title>Complete genome sequence of Corynebacterium casei LMG S-19264T (=DSM 44701T), isolated from a smear-ripened cheese.</title>
        <authorList>
            <consortium name="US DOE Joint Genome Institute (JGI-PGF)"/>
            <person name="Walter F."/>
            <person name="Albersmeier A."/>
            <person name="Kalinowski J."/>
            <person name="Ruckert C."/>
        </authorList>
    </citation>
    <scope>NUCLEOTIDE SEQUENCE</scope>
    <source>
        <strain evidence="9">KCTC 42097</strain>
    </source>
</reference>
<keyword evidence="6 8" id="KW-1133">Transmembrane helix</keyword>
<dbReference type="GO" id="GO:0022857">
    <property type="term" value="F:transmembrane transporter activity"/>
    <property type="evidence" value="ECO:0007669"/>
    <property type="project" value="InterPro"/>
</dbReference>
<feature type="transmembrane region" description="Helical" evidence="8">
    <location>
        <begin position="345"/>
        <end position="365"/>
    </location>
</feature>
<feature type="transmembrane region" description="Helical" evidence="8">
    <location>
        <begin position="139"/>
        <end position="162"/>
    </location>
</feature>
<feature type="transmembrane region" description="Helical" evidence="8">
    <location>
        <begin position="300"/>
        <end position="319"/>
    </location>
</feature>
<feature type="transmembrane region" description="Helical" evidence="8">
    <location>
        <begin position="385"/>
        <end position="405"/>
    </location>
</feature>
<evidence type="ECO:0000256" key="4">
    <source>
        <dbReference type="ARBA" id="ARBA00022475"/>
    </source>
</evidence>
<feature type="transmembrane region" description="Helical" evidence="8">
    <location>
        <begin position="474"/>
        <end position="496"/>
    </location>
</feature>